<evidence type="ECO:0000313" key="3">
    <source>
        <dbReference type="RefSeq" id="XP_033579671.1"/>
    </source>
</evidence>
<sequence length="278" mass="29721">MACMCCHNKTAHGTEATVEVGSAHDPAVWAENTKNASIHPLSTSDPTAGTLRRSVRQTIVLSVANTTHHAAASTRSPAQSREFGFTDASFLQLTALPLPPSRFPQIRSVQSGNMNFLNSLLAALYSMSTTYSLALALNEAAPSSSPGDRRRVPKICPLHPVKPQTGVAGVMHVDIAAKYNGPETYGFSEQALVYRLRTKGFTGTPSPGNDWGSDNTPVPVPLSALPSWVRTSDNWEAHKLSSGPKGGHLDPKQFSDCLAARVKELGVEFEMNANVTSV</sequence>
<reference evidence="3" key="2">
    <citation type="submission" date="2020-04" db="EMBL/GenBank/DDBJ databases">
        <authorList>
            <consortium name="NCBI Genome Project"/>
        </authorList>
    </citation>
    <scope>NUCLEOTIDE SEQUENCE</scope>
    <source>
        <strain evidence="3">CBS 304.34</strain>
    </source>
</reference>
<dbReference type="EMBL" id="MU003697">
    <property type="protein sequence ID" value="KAF2812707.1"/>
    <property type="molecule type" value="Genomic_DNA"/>
</dbReference>
<dbReference type="GeneID" id="54466195"/>
<dbReference type="Proteomes" id="UP000504636">
    <property type="component" value="Unplaced"/>
</dbReference>
<dbReference type="AlphaFoldDB" id="A0A6A6YXP8"/>
<protein>
    <submittedName>
        <fullName evidence="1 3">Uncharacterized protein</fullName>
    </submittedName>
</protein>
<evidence type="ECO:0000313" key="1">
    <source>
        <dbReference type="EMBL" id="KAF2812707.1"/>
    </source>
</evidence>
<proteinExistence type="predicted"/>
<evidence type="ECO:0000313" key="2">
    <source>
        <dbReference type="Proteomes" id="UP000504636"/>
    </source>
</evidence>
<keyword evidence="2" id="KW-1185">Reference proteome</keyword>
<reference evidence="1 3" key="1">
    <citation type="journal article" date="2020" name="Stud. Mycol.">
        <title>101 Dothideomycetes genomes: a test case for predicting lifestyles and emergence of pathogens.</title>
        <authorList>
            <person name="Haridas S."/>
            <person name="Albert R."/>
            <person name="Binder M."/>
            <person name="Bloem J."/>
            <person name="Labutti K."/>
            <person name="Salamov A."/>
            <person name="Andreopoulos B."/>
            <person name="Baker S."/>
            <person name="Barry K."/>
            <person name="Bills G."/>
            <person name="Bluhm B."/>
            <person name="Cannon C."/>
            <person name="Castanera R."/>
            <person name="Culley D."/>
            <person name="Daum C."/>
            <person name="Ezra D."/>
            <person name="Gonzalez J."/>
            <person name="Henrissat B."/>
            <person name="Kuo A."/>
            <person name="Liang C."/>
            <person name="Lipzen A."/>
            <person name="Lutzoni F."/>
            <person name="Magnuson J."/>
            <person name="Mondo S."/>
            <person name="Nolan M."/>
            <person name="Ohm R."/>
            <person name="Pangilinan J."/>
            <person name="Park H.-J."/>
            <person name="Ramirez L."/>
            <person name="Alfaro M."/>
            <person name="Sun H."/>
            <person name="Tritt A."/>
            <person name="Yoshinaga Y."/>
            <person name="Zwiers L.-H."/>
            <person name="Turgeon B."/>
            <person name="Goodwin S."/>
            <person name="Spatafora J."/>
            <person name="Crous P."/>
            <person name="Grigoriev I."/>
        </authorList>
    </citation>
    <scope>NUCLEOTIDE SEQUENCE</scope>
    <source>
        <strain evidence="1 3">CBS 304.34</strain>
    </source>
</reference>
<organism evidence="1">
    <name type="scientific">Mytilinidion resinicola</name>
    <dbReference type="NCBI Taxonomy" id="574789"/>
    <lineage>
        <taxon>Eukaryota</taxon>
        <taxon>Fungi</taxon>
        <taxon>Dikarya</taxon>
        <taxon>Ascomycota</taxon>
        <taxon>Pezizomycotina</taxon>
        <taxon>Dothideomycetes</taxon>
        <taxon>Pleosporomycetidae</taxon>
        <taxon>Mytilinidiales</taxon>
        <taxon>Mytilinidiaceae</taxon>
        <taxon>Mytilinidion</taxon>
    </lineage>
</organism>
<dbReference type="OrthoDB" id="5425653at2759"/>
<reference evidence="3" key="3">
    <citation type="submission" date="2025-04" db="UniProtKB">
        <authorList>
            <consortium name="RefSeq"/>
        </authorList>
    </citation>
    <scope>IDENTIFICATION</scope>
    <source>
        <strain evidence="3">CBS 304.34</strain>
    </source>
</reference>
<name>A0A6A6YXP8_9PEZI</name>
<dbReference type="RefSeq" id="XP_033579671.1">
    <property type="nucleotide sequence ID" value="XM_033725302.1"/>
</dbReference>
<gene>
    <name evidence="1 3" type="ORF">BDZ99DRAFT_518522</name>
</gene>
<accession>A0A6A6YXP8</accession>